<evidence type="ECO:0000256" key="9">
    <source>
        <dbReference type="ARBA" id="ARBA00023242"/>
    </source>
</evidence>
<comment type="caution">
    <text evidence="17">The sequence shown here is derived from an EMBL/GenBank/DDBJ whole genome shotgun (WGS) entry which is preliminary data.</text>
</comment>
<dbReference type="InterPro" id="IPR032451">
    <property type="entry name" value="SMARCC_C"/>
</dbReference>
<dbReference type="GO" id="GO:0008270">
    <property type="term" value="F:zinc ion binding"/>
    <property type="evidence" value="ECO:0007669"/>
    <property type="project" value="UniProtKB-KW"/>
</dbReference>
<dbReference type="Pfam" id="PF16495">
    <property type="entry name" value="SWIRM-assoc_1"/>
    <property type="match status" value="1"/>
</dbReference>
<evidence type="ECO:0000259" key="14">
    <source>
        <dbReference type="PROSITE" id="PS50934"/>
    </source>
</evidence>
<dbReference type="PANTHER" id="PTHR12802:SF41">
    <property type="entry name" value="BRAHMA ASSOCIATED PROTEIN 155 KDA"/>
    <property type="match status" value="1"/>
</dbReference>
<evidence type="ECO:0000256" key="7">
    <source>
        <dbReference type="ARBA" id="ARBA00023125"/>
    </source>
</evidence>
<evidence type="ECO:0000256" key="3">
    <source>
        <dbReference type="ARBA" id="ARBA00022723"/>
    </source>
</evidence>
<dbReference type="PROSITE" id="PS50090">
    <property type="entry name" value="MYB_LIKE"/>
    <property type="match status" value="1"/>
</dbReference>
<dbReference type="Pfam" id="PF04433">
    <property type="entry name" value="SWIRM"/>
    <property type="match status" value="1"/>
</dbReference>
<dbReference type="CDD" id="cd02336">
    <property type="entry name" value="ZZ_RSC8"/>
    <property type="match status" value="1"/>
</dbReference>
<dbReference type="InterPro" id="IPR000433">
    <property type="entry name" value="Znf_ZZ"/>
</dbReference>
<feature type="domain" description="Myb-like" evidence="12">
    <location>
        <begin position="370"/>
        <end position="420"/>
    </location>
</feature>
<feature type="region of interest" description="Disordered" evidence="11">
    <location>
        <begin position="1"/>
        <end position="68"/>
    </location>
</feature>
<dbReference type="GO" id="GO:0003677">
    <property type="term" value="F:DNA binding"/>
    <property type="evidence" value="ECO:0007669"/>
    <property type="project" value="UniProtKB-KW"/>
</dbReference>
<dbReference type="CDD" id="cd00167">
    <property type="entry name" value="SANT"/>
    <property type="match status" value="1"/>
</dbReference>
<feature type="domain" description="SWIRM" evidence="14">
    <location>
        <begin position="156"/>
        <end position="253"/>
    </location>
</feature>
<dbReference type="Gene3D" id="3.30.60.90">
    <property type="match status" value="1"/>
</dbReference>
<keyword evidence="2" id="KW-0217">Developmental protein</keyword>
<feature type="compositionally biased region" description="Low complexity" evidence="11">
    <location>
        <begin position="808"/>
        <end position="820"/>
    </location>
</feature>
<feature type="domain" description="ZZ-type" evidence="13">
    <location>
        <begin position="316"/>
        <end position="370"/>
    </location>
</feature>
<evidence type="ECO:0008006" key="19">
    <source>
        <dbReference type="Google" id="ProtNLM"/>
    </source>
</evidence>
<feature type="compositionally biased region" description="Basic and acidic residues" evidence="11">
    <location>
        <begin position="483"/>
        <end position="497"/>
    </location>
</feature>
<dbReference type="EMBL" id="LIHL02000016">
    <property type="protein sequence ID" value="KAF5443964.1"/>
    <property type="molecule type" value="Genomic_DNA"/>
</dbReference>
<keyword evidence="4 10" id="KW-0863">Zinc-finger</keyword>
<sequence length="1068" mass="115976">TLQSQHPITAARASPFMEDKRSEAGTAPAAGVESPASEPASSRRRAGAQKRKASNLGASNSSSAPSKRVTREKAFLFHAPIHNGPLTRARQGPNNFAGSAVLASAGGAAASAKKSNDQVAPAVTVEELSKESELEALEAVMEAEFEAIRSRGANAHVVPSHCGWFSWTKVHSIEERTLPSFFNGKSETRTPDMYIEIRNWILKKFHSNPNTPIELKDLSELEVGDLDARQEVMEFLDHWGLINFHPFPPTDSALPSVDNDGETDKDSLVEKLYRFETPEVCAPVFPKTNLTTPAMPSGLFPESAIAEELARDEGPSVEYHCNSCSADCSRKRYHCQKQADFDLCTDCFNNGKFGYGMSSLDFILMEPAEVPGVSCGKWTDQETLLLLEALELYKENWNEIAEHVATKTKAQCILHFLQMPIEETFLDGDVDIDANSKEIVDPDSTNNDSSVSKDAPETNDVKAGAGEGQPLTSAMETSNTDTSEVKIVEESRQEDVSELKVSQEVSRADEISEVQVDQEGENWALKALREAFEAIGYPPEPDNPLSFAEVGNPVMALAVFLARLVGPDAAIASAHSSLKAISGCSPGIQLAARHCFLLEDPSDGKNEPVPVGSERDAQEDGNLEGRNEKEGNSTSVLNEKELSNNRNSNNIEECATEEIPNGISAGKAHAAKEQGVIASSDVVRPQNLDEISNSGLPKDHPQSTMMESDDLTSKVELPPSSVEESKERILVGEPSLPVEAPKVEHTVSDSLHAEKNEQEPVTSDSARAPPQRTEAPKDGIPSDSLPPREYDQDQPVATNSSGKTLQPSEVSMDVDVVSDSLPNKKNEPQQPVPSNSVEEPSQPTEAPTDVVMVLDSVASENNQPSQPVTSNSVDENGANKGEDQIEEGKKVKHETIERKNLNKFDKVKRAAVTALSAAAVKAKLLANQEEDQIRELAAFLIEKQLRKLETKLAFFSEMENVVMRVREQLERSRQRLYHERAQIIAARLGIPASSSRAMPSSLPTNRIATNFANSVARPPMSMTYQRPSMLRPMGTVAPSPSNLLTSNSVAGSSIRPSGQDKLSSVGTK</sequence>
<feature type="domain" description="HTH myb-type" evidence="16">
    <location>
        <begin position="376"/>
        <end position="424"/>
    </location>
</feature>
<comment type="subcellular location">
    <subcellularLocation>
        <location evidence="1">Nucleus</location>
    </subcellularLocation>
</comment>
<evidence type="ECO:0000313" key="17">
    <source>
        <dbReference type="EMBL" id="KAF5443964.1"/>
    </source>
</evidence>
<feature type="region of interest" description="Disordered" evidence="11">
    <location>
        <begin position="1031"/>
        <end position="1068"/>
    </location>
</feature>
<dbReference type="SUPFAM" id="SSF46689">
    <property type="entry name" value="Homeodomain-like"/>
    <property type="match status" value="2"/>
</dbReference>
<dbReference type="PANTHER" id="PTHR12802">
    <property type="entry name" value="SWI/SNF COMPLEX-RELATED"/>
    <property type="match status" value="1"/>
</dbReference>
<evidence type="ECO:0000256" key="8">
    <source>
        <dbReference type="ARBA" id="ARBA00023163"/>
    </source>
</evidence>
<dbReference type="PROSITE" id="PS50934">
    <property type="entry name" value="SWIRM"/>
    <property type="match status" value="1"/>
</dbReference>
<dbReference type="SUPFAM" id="SSF57850">
    <property type="entry name" value="RING/U-box"/>
    <property type="match status" value="1"/>
</dbReference>
<keyword evidence="8" id="KW-0804">Transcription</keyword>
<proteinExistence type="predicted"/>
<evidence type="ECO:0000259" key="15">
    <source>
        <dbReference type="PROSITE" id="PS51293"/>
    </source>
</evidence>
<dbReference type="InterPro" id="IPR009057">
    <property type="entry name" value="Homeodomain-like_sf"/>
</dbReference>
<protein>
    <recommendedName>
        <fullName evidence="19">SWI/SNF complex subunit SWI3D</fullName>
    </recommendedName>
</protein>
<keyword evidence="9" id="KW-0539">Nucleus</keyword>
<feature type="region of interest" description="Disordered" evidence="11">
    <location>
        <begin position="436"/>
        <end position="497"/>
    </location>
</feature>
<keyword evidence="5" id="KW-0862">Zinc</keyword>
<feature type="compositionally biased region" description="Polar residues" evidence="11">
    <location>
        <begin position="470"/>
        <end position="482"/>
    </location>
</feature>
<dbReference type="PROSITE" id="PS51293">
    <property type="entry name" value="SANT"/>
    <property type="match status" value="1"/>
</dbReference>
<dbReference type="InterPro" id="IPR017884">
    <property type="entry name" value="SANT_dom"/>
</dbReference>
<feature type="non-terminal residue" evidence="17">
    <location>
        <position position="1068"/>
    </location>
</feature>
<dbReference type="PROSITE" id="PS50135">
    <property type="entry name" value="ZF_ZZ_2"/>
    <property type="match status" value="1"/>
</dbReference>
<dbReference type="AlphaFoldDB" id="A0A833WTE4"/>
<evidence type="ECO:0000259" key="13">
    <source>
        <dbReference type="PROSITE" id="PS50135"/>
    </source>
</evidence>
<organism evidence="17 18">
    <name type="scientific">Juglans regia</name>
    <name type="common">English walnut</name>
    <dbReference type="NCBI Taxonomy" id="51240"/>
    <lineage>
        <taxon>Eukaryota</taxon>
        <taxon>Viridiplantae</taxon>
        <taxon>Streptophyta</taxon>
        <taxon>Embryophyta</taxon>
        <taxon>Tracheophyta</taxon>
        <taxon>Spermatophyta</taxon>
        <taxon>Magnoliopsida</taxon>
        <taxon>eudicotyledons</taxon>
        <taxon>Gunneridae</taxon>
        <taxon>Pentapetalae</taxon>
        <taxon>rosids</taxon>
        <taxon>fabids</taxon>
        <taxon>Fagales</taxon>
        <taxon>Juglandaceae</taxon>
        <taxon>Juglans</taxon>
    </lineage>
</organism>
<dbReference type="SMART" id="SM00291">
    <property type="entry name" value="ZnF_ZZ"/>
    <property type="match status" value="1"/>
</dbReference>
<feature type="compositionally biased region" description="Basic and acidic residues" evidence="11">
    <location>
        <begin position="880"/>
        <end position="893"/>
    </location>
</feature>
<dbReference type="InterPro" id="IPR001005">
    <property type="entry name" value="SANT/Myb"/>
</dbReference>
<keyword evidence="3" id="KW-0479">Metal-binding</keyword>
<feature type="compositionally biased region" description="Basic and acidic residues" evidence="11">
    <location>
        <begin position="613"/>
        <end position="631"/>
    </location>
</feature>
<feature type="compositionally biased region" description="Basic and acidic residues" evidence="11">
    <location>
        <begin position="741"/>
        <end position="758"/>
    </location>
</feature>
<dbReference type="Gene3D" id="1.10.10.10">
    <property type="entry name" value="Winged helix-like DNA-binding domain superfamily/Winged helix DNA-binding domain"/>
    <property type="match status" value="1"/>
</dbReference>
<dbReference type="PROSITE" id="PS01357">
    <property type="entry name" value="ZF_ZZ_1"/>
    <property type="match status" value="1"/>
</dbReference>
<dbReference type="InterPro" id="IPR017930">
    <property type="entry name" value="Myb_dom"/>
</dbReference>
<feature type="compositionally biased region" description="Polar residues" evidence="11">
    <location>
        <begin position="1038"/>
        <end position="1068"/>
    </location>
</feature>
<dbReference type="SMART" id="SM00717">
    <property type="entry name" value="SANT"/>
    <property type="match status" value="1"/>
</dbReference>
<evidence type="ECO:0000256" key="1">
    <source>
        <dbReference type="ARBA" id="ARBA00004123"/>
    </source>
</evidence>
<dbReference type="Proteomes" id="UP000619265">
    <property type="component" value="Unassembled WGS sequence"/>
</dbReference>
<evidence type="ECO:0000313" key="18">
    <source>
        <dbReference type="Proteomes" id="UP000619265"/>
    </source>
</evidence>
<feature type="compositionally biased region" description="Polar residues" evidence="11">
    <location>
        <begin position="858"/>
        <end position="874"/>
    </location>
</feature>
<evidence type="ECO:0000256" key="5">
    <source>
        <dbReference type="ARBA" id="ARBA00022833"/>
    </source>
</evidence>
<dbReference type="Gramene" id="Jr16_18130_p1">
    <property type="protein sequence ID" value="cds.Jr16_18130_p1"/>
    <property type="gene ID" value="Jr16_18130"/>
</dbReference>
<evidence type="ECO:0000259" key="16">
    <source>
        <dbReference type="PROSITE" id="PS51294"/>
    </source>
</evidence>
<dbReference type="FunFam" id="1.10.10.60:FF:000014">
    <property type="entry name" value="SWI/SNF complex subunit SMARCC2 isoform C"/>
    <property type="match status" value="1"/>
</dbReference>
<feature type="compositionally biased region" description="Polar residues" evidence="11">
    <location>
        <begin position="828"/>
        <end position="845"/>
    </location>
</feature>
<dbReference type="InterPro" id="IPR036388">
    <property type="entry name" value="WH-like_DNA-bd_sf"/>
</dbReference>
<reference evidence="17" key="2">
    <citation type="submission" date="2020-03" db="EMBL/GenBank/DDBJ databases">
        <title>Walnut 2.0.</title>
        <authorList>
            <person name="Marrano A."/>
            <person name="Britton M."/>
            <person name="Zimin A.V."/>
            <person name="Zaini P.A."/>
            <person name="Workman R."/>
            <person name="Puiu D."/>
            <person name="Bianco L."/>
            <person name="Allen B.J."/>
            <person name="Troggio M."/>
            <person name="Leslie C.A."/>
            <person name="Timp W."/>
            <person name="Dendekar A."/>
            <person name="Salzberg S.L."/>
            <person name="Neale D.B."/>
        </authorList>
    </citation>
    <scope>NUCLEOTIDE SEQUENCE</scope>
    <source>
        <tissue evidence="17">Leaves</tissue>
    </source>
</reference>
<dbReference type="PROSITE" id="PS51294">
    <property type="entry name" value="HTH_MYB"/>
    <property type="match status" value="1"/>
</dbReference>
<gene>
    <name evidence="17" type="ORF">F2P56_036477</name>
</gene>
<evidence type="ECO:0000259" key="12">
    <source>
        <dbReference type="PROSITE" id="PS50090"/>
    </source>
</evidence>
<dbReference type="Pfam" id="PF00569">
    <property type="entry name" value="ZZ"/>
    <property type="match status" value="1"/>
</dbReference>
<feature type="compositionally biased region" description="Polar residues" evidence="11">
    <location>
        <begin position="443"/>
        <end position="452"/>
    </location>
</feature>
<evidence type="ECO:0000256" key="10">
    <source>
        <dbReference type="PROSITE-ProRule" id="PRU00228"/>
    </source>
</evidence>
<evidence type="ECO:0000256" key="11">
    <source>
        <dbReference type="SAM" id="MobiDB-lite"/>
    </source>
</evidence>
<dbReference type="InterPro" id="IPR041984">
    <property type="entry name" value="Rsc8/Ssr1/Ssr2_ZZ"/>
</dbReference>
<accession>A0A833WTE4</accession>
<dbReference type="GO" id="GO:0005634">
    <property type="term" value="C:nucleus"/>
    <property type="evidence" value="ECO:0007669"/>
    <property type="project" value="UniProtKB-SubCell"/>
</dbReference>
<keyword evidence="6" id="KW-0805">Transcription regulation</keyword>
<feature type="region of interest" description="Disordered" evidence="11">
    <location>
        <begin position="666"/>
        <end position="893"/>
    </location>
</feature>
<feature type="compositionally biased region" description="Basic residues" evidence="11">
    <location>
        <begin position="42"/>
        <end position="53"/>
    </location>
</feature>
<evidence type="ECO:0000256" key="6">
    <source>
        <dbReference type="ARBA" id="ARBA00023015"/>
    </source>
</evidence>
<evidence type="ECO:0000256" key="2">
    <source>
        <dbReference type="ARBA" id="ARBA00022473"/>
    </source>
</evidence>
<keyword evidence="7" id="KW-0238">DNA-binding</keyword>
<dbReference type="InterPro" id="IPR043145">
    <property type="entry name" value="Znf_ZZ_sf"/>
</dbReference>
<dbReference type="Pfam" id="PF00249">
    <property type="entry name" value="Myb_DNA-binding"/>
    <property type="match status" value="1"/>
</dbReference>
<feature type="compositionally biased region" description="Polar residues" evidence="11">
    <location>
        <begin position="795"/>
        <end position="807"/>
    </location>
</feature>
<dbReference type="Gene3D" id="1.10.10.60">
    <property type="entry name" value="Homeodomain-like"/>
    <property type="match status" value="1"/>
</dbReference>
<reference evidence="17" key="1">
    <citation type="submission" date="2015-10" db="EMBL/GenBank/DDBJ databases">
        <authorList>
            <person name="Martinez-Garcia P.J."/>
            <person name="Crepeau M.W."/>
            <person name="Puiu D."/>
            <person name="Gonzalez-Ibeas D."/>
            <person name="Whalen J."/>
            <person name="Stevens K."/>
            <person name="Paul R."/>
            <person name="Butterfield T."/>
            <person name="Britton M."/>
            <person name="Reagan R."/>
            <person name="Chakraborty S."/>
            <person name="Walawage S.L."/>
            <person name="Vasquez-Gross H.A."/>
            <person name="Cardeno C."/>
            <person name="Famula R."/>
            <person name="Pratt K."/>
            <person name="Kuruganti S."/>
            <person name="Aradhya M.K."/>
            <person name="Leslie C.A."/>
            <person name="Dandekar A.M."/>
            <person name="Salzberg S.L."/>
            <person name="Wegrzyn J.L."/>
            <person name="Langley C.H."/>
            <person name="Neale D.B."/>
        </authorList>
    </citation>
    <scope>NUCLEOTIDE SEQUENCE</scope>
    <source>
        <tissue evidence="17">Leaves</tissue>
    </source>
</reference>
<feature type="compositionally biased region" description="Low complexity" evidence="11">
    <location>
        <begin position="54"/>
        <end position="66"/>
    </location>
</feature>
<evidence type="ECO:0000256" key="4">
    <source>
        <dbReference type="ARBA" id="ARBA00022771"/>
    </source>
</evidence>
<feature type="domain" description="SANT" evidence="15">
    <location>
        <begin position="373"/>
        <end position="424"/>
    </location>
</feature>
<dbReference type="InterPro" id="IPR007526">
    <property type="entry name" value="SWIRM"/>
</dbReference>
<feature type="compositionally biased region" description="Low complexity" evidence="11">
    <location>
        <begin position="27"/>
        <end position="40"/>
    </location>
</feature>
<feature type="region of interest" description="Disordered" evidence="11">
    <location>
        <begin position="599"/>
        <end position="651"/>
    </location>
</feature>
<name>A0A833WTE4_JUGRE</name>